<feature type="compositionally biased region" description="Basic and acidic residues" evidence="1">
    <location>
        <begin position="176"/>
        <end position="189"/>
    </location>
</feature>
<gene>
    <name evidence="2" type="primary">MDN1</name>
    <name evidence="2" type="ORF">SNEC2469_LOCUS847</name>
</gene>
<feature type="region of interest" description="Disordered" evidence="1">
    <location>
        <begin position="303"/>
        <end position="324"/>
    </location>
</feature>
<sequence length="324" mass="36377">MSDEDETDQVSIEETDEVEVEEEEAQEEPTEQQEEEQEPPEAQAEQEAQEAQEEEQEAQHEEQQAEQQEDQQEEEEEEEQEATEVPNDDSPIEEAEKPPPQLQPGDSVRLKGLQSDTSMNGRVGHIRGRENVEDGGRFIVELGTRGIARVREANLEKVEPTRRSERLAKAKPAAAKRSERTPKKADRVKAKAAPKGAKGPSKATQKVAVKKGSIKAARAPKEKTSGAAAQAENTTVFVVRDYRIRSDPCLEVQDSSSKWRPCHIYENYKDQHIVIWYGGNEYEGLGGKPYRLKGISPEAIFKGQPGQLLDSDGERIPTRKRPMR</sequence>
<dbReference type="OrthoDB" id="439451at2759"/>
<accession>A0A812IW84</accession>
<feature type="region of interest" description="Disordered" evidence="1">
    <location>
        <begin position="157"/>
        <end position="230"/>
    </location>
</feature>
<reference evidence="2" key="1">
    <citation type="submission" date="2021-02" db="EMBL/GenBank/DDBJ databases">
        <authorList>
            <person name="Dougan E. K."/>
            <person name="Rhodes N."/>
            <person name="Thang M."/>
            <person name="Chan C."/>
        </authorList>
    </citation>
    <scope>NUCLEOTIDE SEQUENCE</scope>
</reference>
<name>A0A812IW84_9DINO</name>
<keyword evidence="3" id="KW-1185">Reference proteome</keyword>
<dbReference type="EMBL" id="CAJNJA010005174">
    <property type="protein sequence ID" value="CAE7184708.1"/>
    <property type="molecule type" value="Genomic_DNA"/>
</dbReference>
<dbReference type="Proteomes" id="UP000601435">
    <property type="component" value="Unassembled WGS sequence"/>
</dbReference>
<feature type="compositionally biased region" description="Acidic residues" evidence="1">
    <location>
        <begin position="67"/>
        <end position="93"/>
    </location>
</feature>
<feature type="compositionally biased region" description="Acidic residues" evidence="1">
    <location>
        <begin position="1"/>
        <end position="39"/>
    </location>
</feature>
<organism evidence="2 3">
    <name type="scientific">Symbiodinium necroappetens</name>
    <dbReference type="NCBI Taxonomy" id="1628268"/>
    <lineage>
        <taxon>Eukaryota</taxon>
        <taxon>Sar</taxon>
        <taxon>Alveolata</taxon>
        <taxon>Dinophyceae</taxon>
        <taxon>Suessiales</taxon>
        <taxon>Symbiodiniaceae</taxon>
        <taxon>Symbiodinium</taxon>
    </lineage>
</organism>
<comment type="caution">
    <text evidence="2">The sequence shown here is derived from an EMBL/GenBank/DDBJ whole genome shotgun (WGS) entry which is preliminary data.</text>
</comment>
<feature type="compositionally biased region" description="Acidic residues" evidence="1">
    <location>
        <begin position="47"/>
        <end position="56"/>
    </location>
</feature>
<feature type="compositionally biased region" description="Basic and acidic residues" evidence="1">
    <location>
        <begin position="157"/>
        <end position="168"/>
    </location>
</feature>
<feature type="compositionally biased region" description="Low complexity" evidence="1">
    <location>
        <begin position="191"/>
        <end position="203"/>
    </location>
</feature>
<evidence type="ECO:0000313" key="2">
    <source>
        <dbReference type="EMBL" id="CAE7184708.1"/>
    </source>
</evidence>
<evidence type="ECO:0000313" key="3">
    <source>
        <dbReference type="Proteomes" id="UP000601435"/>
    </source>
</evidence>
<protein>
    <submittedName>
        <fullName evidence="2">MDN1 protein</fullName>
    </submittedName>
</protein>
<evidence type="ECO:0000256" key="1">
    <source>
        <dbReference type="SAM" id="MobiDB-lite"/>
    </source>
</evidence>
<feature type="region of interest" description="Disordered" evidence="1">
    <location>
        <begin position="1"/>
        <end position="135"/>
    </location>
</feature>
<proteinExistence type="predicted"/>
<dbReference type="AlphaFoldDB" id="A0A812IW84"/>